<evidence type="ECO:0000256" key="11">
    <source>
        <dbReference type="ARBA" id="ARBA00023012"/>
    </source>
</evidence>
<dbReference type="CDD" id="cd00082">
    <property type="entry name" value="HisKA"/>
    <property type="match status" value="1"/>
</dbReference>
<evidence type="ECO:0000256" key="4">
    <source>
        <dbReference type="ARBA" id="ARBA00022543"/>
    </source>
</evidence>
<dbReference type="InterPro" id="IPR029016">
    <property type="entry name" value="GAF-like_dom_sf"/>
</dbReference>
<dbReference type="SUPFAM" id="SSF55785">
    <property type="entry name" value="PYP-like sensor domain (PAS domain)"/>
    <property type="match status" value="1"/>
</dbReference>
<evidence type="ECO:0000256" key="5">
    <source>
        <dbReference type="ARBA" id="ARBA00022606"/>
    </source>
</evidence>
<dbReference type="InterPro" id="IPR003018">
    <property type="entry name" value="GAF"/>
</dbReference>
<keyword evidence="8 15" id="KW-0418">Kinase</keyword>
<evidence type="ECO:0000313" key="16">
    <source>
        <dbReference type="Proteomes" id="UP000191112"/>
    </source>
</evidence>
<accession>A0A1T5DN51</accession>
<dbReference type="InterPro" id="IPR013654">
    <property type="entry name" value="PAS_2"/>
</dbReference>
<dbReference type="Gene3D" id="3.30.450.40">
    <property type="match status" value="1"/>
</dbReference>
<dbReference type="InterPro" id="IPR035965">
    <property type="entry name" value="PAS-like_dom_sf"/>
</dbReference>
<dbReference type="Pfam" id="PF00360">
    <property type="entry name" value="PHY"/>
    <property type="match status" value="1"/>
</dbReference>
<dbReference type="Pfam" id="PF00512">
    <property type="entry name" value="HisKA"/>
    <property type="match status" value="1"/>
</dbReference>
<dbReference type="GO" id="GO:0009881">
    <property type="term" value="F:photoreceptor activity"/>
    <property type="evidence" value="ECO:0007669"/>
    <property type="project" value="UniProtKB-KW"/>
</dbReference>
<evidence type="ECO:0000256" key="8">
    <source>
        <dbReference type="ARBA" id="ARBA00022777"/>
    </source>
</evidence>
<dbReference type="InterPro" id="IPR016132">
    <property type="entry name" value="Phyto_chromo_attachment"/>
</dbReference>
<keyword evidence="12" id="KW-0675">Receptor</keyword>
<feature type="domain" description="Histidine kinase" evidence="14">
    <location>
        <begin position="519"/>
        <end position="732"/>
    </location>
</feature>
<dbReference type="GO" id="GO:0030295">
    <property type="term" value="F:protein kinase activator activity"/>
    <property type="evidence" value="ECO:0007669"/>
    <property type="project" value="TreeGrafter"/>
</dbReference>
<dbReference type="Pfam" id="PF02518">
    <property type="entry name" value="HATPase_c"/>
    <property type="match status" value="1"/>
</dbReference>
<dbReference type="GO" id="GO:0007234">
    <property type="term" value="P:osmosensory signaling via phosphorelay pathway"/>
    <property type="evidence" value="ECO:0007669"/>
    <property type="project" value="TreeGrafter"/>
</dbReference>
<dbReference type="OrthoDB" id="9766459at2"/>
<dbReference type="SUPFAM" id="SSF55781">
    <property type="entry name" value="GAF domain-like"/>
    <property type="match status" value="2"/>
</dbReference>
<dbReference type="SMART" id="SM00388">
    <property type="entry name" value="HisKA"/>
    <property type="match status" value="1"/>
</dbReference>
<evidence type="ECO:0000256" key="2">
    <source>
        <dbReference type="ARBA" id="ARBA00006402"/>
    </source>
</evidence>
<keyword evidence="16" id="KW-1185">Reference proteome</keyword>
<evidence type="ECO:0000256" key="6">
    <source>
        <dbReference type="ARBA" id="ARBA00022679"/>
    </source>
</evidence>
<evidence type="ECO:0000256" key="9">
    <source>
        <dbReference type="ARBA" id="ARBA00022840"/>
    </source>
</evidence>
<evidence type="ECO:0000313" key="15">
    <source>
        <dbReference type="EMBL" id="SKB73010.1"/>
    </source>
</evidence>
<evidence type="ECO:0000256" key="3">
    <source>
        <dbReference type="ARBA" id="ARBA00012438"/>
    </source>
</evidence>
<dbReference type="CDD" id="cd00075">
    <property type="entry name" value="HATPase"/>
    <property type="match status" value="1"/>
</dbReference>
<dbReference type="STRING" id="619805.SAMN05660477_00861"/>
<dbReference type="PANTHER" id="PTHR42878">
    <property type="entry name" value="TWO-COMPONENT HISTIDINE KINASE"/>
    <property type="match status" value="1"/>
</dbReference>
<dbReference type="Gene3D" id="3.30.565.10">
    <property type="entry name" value="Histidine kinase-like ATPase, C-terminal domain"/>
    <property type="match status" value="1"/>
</dbReference>
<dbReference type="InterPro" id="IPR013515">
    <property type="entry name" value="Phytochrome_cen-reg"/>
</dbReference>
<dbReference type="GO" id="GO:0000156">
    <property type="term" value="F:phosphorelay response regulator activity"/>
    <property type="evidence" value="ECO:0007669"/>
    <property type="project" value="TreeGrafter"/>
</dbReference>
<gene>
    <name evidence="15" type="ORF">SAMN05660477_00861</name>
</gene>
<keyword evidence="4" id="KW-0600">Photoreceptor protein</keyword>
<protein>
    <recommendedName>
        <fullName evidence="3">histidine kinase</fullName>
        <ecNumber evidence="3">2.7.13.3</ecNumber>
    </recommendedName>
</protein>
<evidence type="ECO:0000256" key="7">
    <source>
        <dbReference type="ARBA" id="ARBA00022741"/>
    </source>
</evidence>
<keyword evidence="10" id="KW-0157">Chromophore</keyword>
<evidence type="ECO:0000256" key="1">
    <source>
        <dbReference type="ARBA" id="ARBA00000085"/>
    </source>
</evidence>
<dbReference type="GO" id="GO:0000155">
    <property type="term" value="F:phosphorelay sensor kinase activity"/>
    <property type="evidence" value="ECO:0007669"/>
    <property type="project" value="InterPro"/>
</dbReference>
<dbReference type="InterPro" id="IPR050351">
    <property type="entry name" value="BphY/WalK/GraS-like"/>
</dbReference>
<dbReference type="InterPro" id="IPR043150">
    <property type="entry name" value="Phytochrome_PHY_sf"/>
</dbReference>
<comment type="similarity">
    <text evidence="2">In the N-terminal section; belongs to the phytochrome family.</text>
</comment>
<organism evidence="15 16">
    <name type="scientific">Soonwooa buanensis</name>
    <dbReference type="NCBI Taxonomy" id="619805"/>
    <lineage>
        <taxon>Bacteria</taxon>
        <taxon>Pseudomonadati</taxon>
        <taxon>Bacteroidota</taxon>
        <taxon>Flavobacteriia</taxon>
        <taxon>Flavobacteriales</taxon>
        <taxon>Weeksellaceae</taxon>
        <taxon>Chryseobacterium group</taxon>
        <taxon>Soonwooa</taxon>
    </lineage>
</organism>
<keyword evidence="6" id="KW-0808">Transferase</keyword>
<evidence type="ECO:0000256" key="12">
    <source>
        <dbReference type="ARBA" id="ARBA00023170"/>
    </source>
</evidence>
<dbReference type="Pfam" id="PF08446">
    <property type="entry name" value="PAS_2"/>
    <property type="match status" value="1"/>
</dbReference>
<dbReference type="GO" id="GO:0006355">
    <property type="term" value="P:regulation of DNA-templated transcription"/>
    <property type="evidence" value="ECO:0007669"/>
    <property type="project" value="InterPro"/>
</dbReference>
<keyword evidence="11" id="KW-0902">Two-component regulatory system</keyword>
<dbReference type="SUPFAM" id="SSF47384">
    <property type="entry name" value="Homodimeric domain of signal transducing histidine kinase"/>
    <property type="match status" value="1"/>
</dbReference>
<name>A0A1T5DN51_9FLAO</name>
<dbReference type="SUPFAM" id="SSF55874">
    <property type="entry name" value="ATPase domain of HSP90 chaperone/DNA topoisomerase II/histidine kinase"/>
    <property type="match status" value="1"/>
</dbReference>
<dbReference type="AlphaFoldDB" id="A0A1T5DN51"/>
<dbReference type="InterPro" id="IPR003594">
    <property type="entry name" value="HATPase_dom"/>
</dbReference>
<proteinExistence type="inferred from homology"/>
<dbReference type="SMART" id="SM00387">
    <property type="entry name" value="HATPase_c"/>
    <property type="match status" value="1"/>
</dbReference>
<keyword evidence="7" id="KW-0547">Nucleotide-binding</keyword>
<dbReference type="GO" id="GO:0005524">
    <property type="term" value="F:ATP binding"/>
    <property type="evidence" value="ECO:0007669"/>
    <property type="project" value="UniProtKB-KW"/>
</dbReference>
<keyword evidence="9" id="KW-0067">ATP-binding</keyword>
<evidence type="ECO:0000259" key="13">
    <source>
        <dbReference type="PROSITE" id="PS50046"/>
    </source>
</evidence>
<dbReference type="EMBL" id="FUYZ01000002">
    <property type="protein sequence ID" value="SKB73010.1"/>
    <property type="molecule type" value="Genomic_DNA"/>
</dbReference>
<dbReference type="InterPro" id="IPR005467">
    <property type="entry name" value="His_kinase_dom"/>
</dbReference>
<keyword evidence="5" id="KW-0716">Sensory transduction</keyword>
<dbReference type="EC" id="2.7.13.3" evidence="3"/>
<dbReference type="RefSeq" id="WP_079666133.1">
    <property type="nucleotide sequence ID" value="NZ_FUYZ01000002.1"/>
</dbReference>
<dbReference type="PROSITE" id="PS50046">
    <property type="entry name" value="PHYTOCHROME_2"/>
    <property type="match status" value="1"/>
</dbReference>
<dbReference type="InterPro" id="IPR036097">
    <property type="entry name" value="HisK_dim/P_sf"/>
</dbReference>
<sequence length="732" mass="84027">MKIYNQCSDEPIKIPGKIQNFSLLIGLDENFCIQFYSQNVLDLFQIDTISLGSPIQNYEAIVEFLVNADVYKKCMAKDTSVSSQLSLINILESQYYLTIKFHAPYYFLELEKSYNVDYSTEMQFIDFESYSQLSEESLVWNKLAKDICEYIDYDRVMIYQFLEDGSGKVVAESVKNNMEGFLNLHYPEDDIPKQARELYLTKTRRIFSDVDAETIPIISNIENLDLSNADARAMSPIHGQYLRNAGVKSSFSTSIIVNGKLWGLVTCQNTLSKHVDLRNRIKAEIVTKWAAKVYSNILSAEIVNFSIEIDQKISELKERLSMSSVLTEGIIENLNNFAQLADADGIAFVIGDEVFAYGNTPPKSLALKIVEHYKTNVQNNDKVIYDESFAKSYPEMMQGDTSFAGLAIAQINKELQKHIIWFRKEFKETIHWAGNPQKHYDIILKDGQQEMEISPRKSFKVFIEESKGKSKIWTEKYRTTITKLLTLIFEISYDHYTKIKQLNDDLVALNEELDSFSYTISHDLGTPLTVMKLNLQMLGRKLLDGGTKENAQKIDNVLEQINNMENLMRDVLNLSRAKSVELGLVNVKMKPLIDRIVDETQIVYGNKNTSIQIKNCIDITADQTFAYQVFLNLISNAIKYSSKEDFPIIKIDSETNDDYVIYKISDNGIGIPETEKSQMFKIFKRMDNAKSFYGNGVGLNIVYRIMERLQGKIDYENHYDSKGVTFTIQFKK</sequence>
<comment type="catalytic activity">
    <reaction evidence="1">
        <text>ATP + protein L-histidine = ADP + protein N-phospho-L-histidine.</text>
        <dbReference type="EC" id="2.7.13.3"/>
    </reaction>
</comment>
<dbReference type="InterPro" id="IPR003661">
    <property type="entry name" value="HisK_dim/P_dom"/>
</dbReference>
<dbReference type="Gene3D" id="1.10.287.130">
    <property type="match status" value="1"/>
</dbReference>
<dbReference type="PROSITE" id="PS50109">
    <property type="entry name" value="HIS_KIN"/>
    <property type="match status" value="1"/>
</dbReference>
<dbReference type="InterPro" id="IPR036890">
    <property type="entry name" value="HATPase_C_sf"/>
</dbReference>
<dbReference type="Pfam" id="PF01590">
    <property type="entry name" value="GAF"/>
    <property type="match status" value="1"/>
</dbReference>
<dbReference type="GO" id="GO:0009584">
    <property type="term" value="P:detection of visible light"/>
    <property type="evidence" value="ECO:0007669"/>
    <property type="project" value="InterPro"/>
</dbReference>
<evidence type="ECO:0000256" key="10">
    <source>
        <dbReference type="ARBA" id="ARBA00022991"/>
    </source>
</evidence>
<dbReference type="Gene3D" id="3.30.450.20">
    <property type="entry name" value="PAS domain"/>
    <property type="match status" value="1"/>
</dbReference>
<dbReference type="PRINTS" id="PR01033">
    <property type="entry name" value="PHYTOCHROME"/>
</dbReference>
<dbReference type="Proteomes" id="UP000191112">
    <property type="component" value="Unassembled WGS sequence"/>
</dbReference>
<dbReference type="PANTHER" id="PTHR42878:SF7">
    <property type="entry name" value="SENSOR HISTIDINE KINASE GLRK"/>
    <property type="match status" value="1"/>
</dbReference>
<reference evidence="15 16" key="1">
    <citation type="submission" date="2017-02" db="EMBL/GenBank/DDBJ databases">
        <authorList>
            <person name="Peterson S.W."/>
        </authorList>
    </citation>
    <scope>NUCLEOTIDE SEQUENCE [LARGE SCALE GENOMIC DNA]</scope>
    <source>
        <strain evidence="15 16">DSM 22323</strain>
    </source>
</reference>
<feature type="domain" description="Phytochrome chromophore attachment site" evidence="13">
    <location>
        <begin position="135"/>
        <end position="288"/>
    </location>
</feature>
<evidence type="ECO:0000259" key="14">
    <source>
        <dbReference type="PROSITE" id="PS50109"/>
    </source>
</evidence>
<dbReference type="Gene3D" id="3.30.450.270">
    <property type="match status" value="1"/>
</dbReference>
<dbReference type="InterPro" id="IPR001294">
    <property type="entry name" value="Phytochrome"/>
</dbReference>